<organism evidence="3 4">
    <name type="scientific">Sphingomonas citri</name>
    <dbReference type="NCBI Taxonomy" id="2862499"/>
    <lineage>
        <taxon>Bacteria</taxon>
        <taxon>Pseudomonadati</taxon>
        <taxon>Pseudomonadota</taxon>
        <taxon>Alphaproteobacteria</taxon>
        <taxon>Sphingomonadales</taxon>
        <taxon>Sphingomonadaceae</taxon>
        <taxon>Sphingomonas</taxon>
    </lineage>
</organism>
<sequence length="327" mass="35541">MSAPFSPPPRVGIVAIGRNEGERLVRCLRSLAGSGAAAVVYVDSASTDGSPARARELGAQVVDLDMALPFTAARARNAGFAALPADCELVQFIDGDCELTPDWLAVATRFLAAHPDVAVVCGRRRERHPEASVYNRLCDLEWDTPIGEAGACGGDSLMRAEVVRAAGGFRDDLTAGEEPELCARLRAAGWRVWRIDAAMTLHDAAMLRFGQWWWRAVRGGFGYAQAGEATRALPHPLYRAERRRALLWAGALPLAGTVLALLVHPALLLLPVLLLALQVARVARRDHHGAMAWPNAFYTMLAKFPELQGMLRYARRRRAAGSAITYK</sequence>
<protein>
    <submittedName>
        <fullName evidence="3">Glycosyltransferase</fullName>
        <ecNumber evidence="3">2.4.-.-</ecNumber>
    </submittedName>
</protein>
<proteinExistence type="predicted"/>
<accession>A0ABS7BPZ6</accession>
<keyword evidence="4" id="KW-1185">Reference proteome</keyword>
<keyword evidence="1" id="KW-0472">Membrane</keyword>
<evidence type="ECO:0000313" key="3">
    <source>
        <dbReference type="EMBL" id="MBW6531671.1"/>
    </source>
</evidence>
<keyword evidence="1" id="KW-1133">Transmembrane helix</keyword>
<evidence type="ECO:0000259" key="2">
    <source>
        <dbReference type="Pfam" id="PF00535"/>
    </source>
</evidence>
<dbReference type="PANTHER" id="PTHR43646:SF6">
    <property type="entry name" value="PRE-MYCOFACTOCIN GLYCOSYLTRANSFERASE"/>
    <property type="match status" value="1"/>
</dbReference>
<keyword evidence="3" id="KW-0328">Glycosyltransferase</keyword>
<evidence type="ECO:0000313" key="4">
    <source>
        <dbReference type="Proteomes" id="UP000759103"/>
    </source>
</evidence>
<evidence type="ECO:0000256" key="1">
    <source>
        <dbReference type="SAM" id="Phobius"/>
    </source>
</evidence>
<name>A0ABS7BPZ6_9SPHN</name>
<keyword evidence="3" id="KW-0808">Transferase</keyword>
<reference evidence="3 4" key="1">
    <citation type="submission" date="2021-07" db="EMBL/GenBank/DDBJ databases">
        <title>Sphingomonas sp.</title>
        <authorList>
            <person name="Feng G."/>
            <person name="Li J."/>
            <person name="Pan M."/>
        </authorList>
    </citation>
    <scope>NUCLEOTIDE SEQUENCE [LARGE SCALE GENOMIC DNA]</scope>
    <source>
        <strain evidence="3 4">RRHST34</strain>
    </source>
</reference>
<dbReference type="GO" id="GO:0016757">
    <property type="term" value="F:glycosyltransferase activity"/>
    <property type="evidence" value="ECO:0007669"/>
    <property type="project" value="UniProtKB-KW"/>
</dbReference>
<dbReference type="InterPro" id="IPR029044">
    <property type="entry name" value="Nucleotide-diphossugar_trans"/>
</dbReference>
<dbReference type="Pfam" id="PF00535">
    <property type="entry name" value="Glycos_transf_2"/>
    <property type="match status" value="1"/>
</dbReference>
<dbReference type="PANTHER" id="PTHR43646">
    <property type="entry name" value="GLYCOSYLTRANSFERASE"/>
    <property type="match status" value="1"/>
</dbReference>
<dbReference type="Gene3D" id="3.90.550.10">
    <property type="entry name" value="Spore Coat Polysaccharide Biosynthesis Protein SpsA, Chain A"/>
    <property type="match status" value="1"/>
</dbReference>
<keyword evidence="1" id="KW-0812">Transmembrane</keyword>
<feature type="domain" description="Glycosyltransferase 2-like" evidence="2">
    <location>
        <begin position="18"/>
        <end position="128"/>
    </location>
</feature>
<feature type="transmembrane region" description="Helical" evidence="1">
    <location>
        <begin position="246"/>
        <end position="277"/>
    </location>
</feature>
<dbReference type="SUPFAM" id="SSF53448">
    <property type="entry name" value="Nucleotide-diphospho-sugar transferases"/>
    <property type="match status" value="1"/>
</dbReference>
<dbReference type="EMBL" id="JAHXZN010000004">
    <property type="protein sequence ID" value="MBW6531671.1"/>
    <property type="molecule type" value="Genomic_DNA"/>
</dbReference>
<comment type="caution">
    <text evidence="3">The sequence shown here is derived from an EMBL/GenBank/DDBJ whole genome shotgun (WGS) entry which is preliminary data.</text>
</comment>
<dbReference type="Proteomes" id="UP000759103">
    <property type="component" value="Unassembled WGS sequence"/>
</dbReference>
<gene>
    <name evidence="3" type="ORF">KZ820_13080</name>
</gene>
<dbReference type="InterPro" id="IPR001173">
    <property type="entry name" value="Glyco_trans_2-like"/>
</dbReference>
<dbReference type="EC" id="2.4.-.-" evidence="3"/>